<sequence length="104" mass="12015">MKKEEEEAMIKWIEACSAKETYMNKAYSFYIAHLSLLVESLGFQLRGLGFESLCMCCVCEFALNGLNVPKKAYFSSHNKKRDKKELYGNFLIEIQSVWATLRSI</sequence>
<evidence type="ECO:0000313" key="1">
    <source>
        <dbReference type="EMBL" id="KAI0522738.1"/>
    </source>
</evidence>
<accession>A0A8T3BYB3</accession>
<proteinExistence type="predicted"/>
<keyword evidence="2" id="KW-1185">Reference proteome</keyword>
<dbReference type="EMBL" id="JAGYWB010000005">
    <property type="protein sequence ID" value="KAI0522738.1"/>
    <property type="molecule type" value="Genomic_DNA"/>
</dbReference>
<gene>
    <name evidence="1" type="ORF">KFK09_005123</name>
</gene>
<dbReference type="AlphaFoldDB" id="A0A8T3BYB3"/>
<protein>
    <submittedName>
        <fullName evidence="1">Uncharacterized protein</fullName>
    </submittedName>
</protein>
<organism evidence="1 2">
    <name type="scientific">Dendrobium nobile</name>
    <name type="common">Orchid</name>
    <dbReference type="NCBI Taxonomy" id="94219"/>
    <lineage>
        <taxon>Eukaryota</taxon>
        <taxon>Viridiplantae</taxon>
        <taxon>Streptophyta</taxon>
        <taxon>Embryophyta</taxon>
        <taxon>Tracheophyta</taxon>
        <taxon>Spermatophyta</taxon>
        <taxon>Magnoliopsida</taxon>
        <taxon>Liliopsida</taxon>
        <taxon>Asparagales</taxon>
        <taxon>Orchidaceae</taxon>
        <taxon>Epidendroideae</taxon>
        <taxon>Malaxideae</taxon>
        <taxon>Dendrobiinae</taxon>
        <taxon>Dendrobium</taxon>
    </lineage>
</organism>
<comment type="caution">
    <text evidence="1">The sequence shown here is derived from an EMBL/GenBank/DDBJ whole genome shotgun (WGS) entry which is preliminary data.</text>
</comment>
<name>A0A8T3BYB3_DENNO</name>
<dbReference type="Proteomes" id="UP000829196">
    <property type="component" value="Unassembled WGS sequence"/>
</dbReference>
<evidence type="ECO:0000313" key="2">
    <source>
        <dbReference type="Proteomes" id="UP000829196"/>
    </source>
</evidence>
<reference evidence="1" key="1">
    <citation type="journal article" date="2022" name="Front. Genet.">
        <title>Chromosome-Scale Assembly of the Dendrobium nobile Genome Provides Insights Into the Molecular Mechanism of the Biosynthesis of the Medicinal Active Ingredient of Dendrobium.</title>
        <authorList>
            <person name="Xu Q."/>
            <person name="Niu S.-C."/>
            <person name="Li K.-L."/>
            <person name="Zheng P.-J."/>
            <person name="Zhang X.-J."/>
            <person name="Jia Y."/>
            <person name="Liu Y."/>
            <person name="Niu Y.-X."/>
            <person name="Yu L.-H."/>
            <person name="Chen D.-F."/>
            <person name="Zhang G.-Q."/>
        </authorList>
    </citation>
    <scope>NUCLEOTIDE SEQUENCE</scope>
    <source>
        <tissue evidence="1">Leaf</tissue>
    </source>
</reference>